<protein>
    <submittedName>
        <fullName evidence="3">PorT family protein</fullName>
    </submittedName>
</protein>
<feature type="signal peptide" evidence="1">
    <location>
        <begin position="1"/>
        <end position="24"/>
    </location>
</feature>
<comment type="caution">
    <text evidence="3">The sequence shown here is derived from an EMBL/GenBank/DDBJ whole genome shotgun (WGS) entry which is preliminary data.</text>
</comment>
<dbReference type="AlphaFoldDB" id="A0A4R5F828"/>
<reference evidence="3 4" key="1">
    <citation type="submission" date="2019-03" db="EMBL/GenBank/DDBJ databases">
        <title>Novel species of Flavobacterium.</title>
        <authorList>
            <person name="Liu Q."/>
            <person name="Xin Y.-H."/>
        </authorList>
    </citation>
    <scope>NUCLEOTIDE SEQUENCE [LARGE SCALE GENOMIC DNA]</scope>
    <source>
        <strain evidence="3 4">LB3P52</strain>
    </source>
</reference>
<proteinExistence type="predicted"/>
<sequence length="211" mass="22890">MKNSKKLIFTSLVITFMTLTNANAQENVAKFGVKGGVNFSNLYTEDVDDNNMLTGFNVGFFAKLPIANNIALQPEISYTGKGAELVYNNAFVSGTAQFKLDYIEVPLLLVVNVTKNFNIHAGPYAAYMVSAKTTNKSDSGSYNFEDNIDTDDFNKFDAGLAGGVGIDLEPVSFGVRYNYGLTKIGKEDSSTSFSSPDAKNSVLSFYAAFAF</sequence>
<dbReference type="InterPro" id="IPR025665">
    <property type="entry name" value="Beta-barrel_OMP_2"/>
</dbReference>
<evidence type="ECO:0000313" key="3">
    <source>
        <dbReference type="EMBL" id="TDE44423.1"/>
    </source>
</evidence>
<dbReference type="OrthoDB" id="947434at2"/>
<gene>
    <name evidence="3" type="ORF">E0I26_08635</name>
</gene>
<evidence type="ECO:0000259" key="2">
    <source>
        <dbReference type="Pfam" id="PF13568"/>
    </source>
</evidence>
<dbReference type="RefSeq" id="WP_131916087.1">
    <property type="nucleotide sequence ID" value="NZ_SMLG01000005.1"/>
</dbReference>
<feature type="domain" description="Outer membrane protein beta-barrel" evidence="2">
    <location>
        <begin position="24"/>
        <end position="184"/>
    </location>
</feature>
<accession>A0A4R5F828</accession>
<dbReference type="Proteomes" id="UP000294814">
    <property type="component" value="Unassembled WGS sequence"/>
</dbReference>
<dbReference type="EMBL" id="SMLG01000005">
    <property type="protein sequence ID" value="TDE44423.1"/>
    <property type="molecule type" value="Genomic_DNA"/>
</dbReference>
<evidence type="ECO:0000256" key="1">
    <source>
        <dbReference type="SAM" id="SignalP"/>
    </source>
</evidence>
<keyword evidence="4" id="KW-1185">Reference proteome</keyword>
<organism evidence="3 4">
    <name type="scientific">Flavobacterium rhamnosiphilum</name>
    <dbReference type="NCBI Taxonomy" id="2541724"/>
    <lineage>
        <taxon>Bacteria</taxon>
        <taxon>Pseudomonadati</taxon>
        <taxon>Bacteroidota</taxon>
        <taxon>Flavobacteriia</taxon>
        <taxon>Flavobacteriales</taxon>
        <taxon>Flavobacteriaceae</taxon>
        <taxon>Flavobacterium</taxon>
    </lineage>
</organism>
<name>A0A4R5F828_9FLAO</name>
<keyword evidence="1" id="KW-0732">Signal</keyword>
<feature type="chain" id="PRO_5020285405" evidence="1">
    <location>
        <begin position="25"/>
        <end position="211"/>
    </location>
</feature>
<evidence type="ECO:0000313" key="4">
    <source>
        <dbReference type="Proteomes" id="UP000294814"/>
    </source>
</evidence>
<dbReference type="Pfam" id="PF13568">
    <property type="entry name" value="OMP_b-brl_2"/>
    <property type="match status" value="1"/>
</dbReference>